<gene>
    <name evidence="1" type="ORF">A3860_38740</name>
</gene>
<name>A0A1V9FL56_9BACT</name>
<dbReference type="PANTHER" id="PTHR36455">
    <property type="match status" value="1"/>
</dbReference>
<proteinExistence type="predicted"/>
<dbReference type="Proteomes" id="UP000192796">
    <property type="component" value="Unassembled WGS sequence"/>
</dbReference>
<accession>A0A1V9FL56</accession>
<dbReference type="OrthoDB" id="4956084at2"/>
<sequence length="126" mass="14542">MSKLLAIRDTVNYYLYRKPVKMSRSFDGLAALIWTELDKDIITGDVFIFLNRSRTMIKVFVYEQKGFSIFYRRLDEGSFQLPAIVGDQASYRMSAEQIMYMLSGMTLEEGGYVKADKYEPLLGSSM</sequence>
<dbReference type="EMBL" id="LVYD01000087">
    <property type="protein sequence ID" value="OQP59109.1"/>
    <property type="molecule type" value="Genomic_DNA"/>
</dbReference>
<dbReference type="NCBIfam" id="NF033819">
    <property type="entry name" value="IS66_TnpB"/>
    <property type="match status" value="1"/>
</dbReference>
<protein>
    <recommendedName>
        <fullName evidence="3">Transposase</fullName>
    </recommendedName>
</protein>
<reference evidence="1 2" key="1">
    <citation type="submission" date="2016-03" db="EMBL/GenBank/DDBJ databases">
        <title>Niastella vici sp. nov., isolated from farmland soil.</title>
        <authorList>
            <person name="Chen L."/>
            <person name="Wang D."/>
            <person name="Yang S."/>
            <person name="Wang G."/>
        </authorList>
    </citation>
    <scope>NUCLEOTIDE SEQUENCE [LARGE SCALE GENOMIC DNA]</scope>
    <source>
        <strain evidence="1 2">DJ57</strain>
    </source>
</reference>
<evidence type="ECO:0008006" key="3">
    <source>
        <dbReference type="Google" id="ProtNLM"/>
    </source>
</evidence>
<dbReference type="PANTHER" id="PTHR36455:SF1">
    <property type="entry name" value="BLR8292 PROTEIN"/>
    <property type="match status" value="1"/>
</dbReference>
<evidence type="ECO:0000313" key="2">
    <source>
        <dbReference type="Proteomes" id="UP000192796"/>
    </source>
</evidence>
<evidence type="ECO:0000313" key="1">
    <source>
        <dbReference type="EMBL" id="OQP59109.1"/>
    </source>
</evidence>
<dbReference type="Pfam" id="PF05717">
    <property type="entry name" value="TnpB_IS66"/>
    <property type="match status" value="1"/>
</dbReference>
<comment type="caution">
    <text evidence="1">The sequence shown here is derived from an EMBL/GenBank/DDBJ whole genome shotgun (WGS) entry which is preliminary data.</text>
</comment>
<dbReference type="AlphaFoldDB" id="A0A1V9FL56"/>
<dbReference type="RefSeq" id="WP_081154962.1">
    <property type="nucleotide sequence ID" value="NZ_LVYD01000087.1"/>
</dbReference>
<organism evidence="1 2">
    <name type="scientific">Niastella vici</name>
    <dbReference type="NCBI Taxonomy" id="1703345"/>
    <lineage>
        <taxon>Bacteria</taxon>
        <taxon>Pseudomonadati</taxon>
        <taxon>Bacteroidota</taxon>
        <taxon>Chitinophagia</taxon>
        <taxon>Chitinophagales</taxon>
        <taxon>Chitinophagaceae</taxon>
        <taxon>Niastella</taxon>
    </lineage>
</organism>
<dbReference type="STRING" id="1703345.A3860_38740"/>
<keyword evidence="2" id="KW-1185">Reference proteome</keyword>
<dbReference type="InterPro" id="IPR008878">
    <property type="entry name" value="Transposase_IS66_Orf2"/>
</dbReference>